<name>R4Z190_9ACTN</name>
<accession>R4Z190</accession>
<dbReference type="Proteomes" id="UP000018291">
    <property type="component" value="Unassembled WGS sequence"/>
</dbReference>
<evidence type="ECO:0000313" key="2">
    <source>
        <dbReference type="EMBL" id="CCM64430.1"/>
    </source>
</evidence>
<gene>
    <name evidence="2" type="ORF">BN381_40044</name>
</gene>
<dbReference type="AlphaFoldDB" id="R4Z190"/>
<dbReference type="RefSeq" id="WP_012228527.1">
    <property type="nucleotide sequence ID" value="NZ_HG422565.1"/>
</dbReference>
<dbReference type="OrthoDB" id="3784334at2"/>
<keyword evidence="3" id="KW-1185">Reference proteome</keyword>
<proteinExistence type="predicted"/>
<comment type="caution">
    <text evidence="2">The sequence shown here is derived from an EMBL/GenBank/DDBJ whole genome shotgun (WGS) entry which is preliminary data.</text>
</comment>
<dbReference type="HOGENOM" id="CLU_2732525_0_0_11"/>
<evidence type="ECO:0000256" key="1">
    <source>
        <dbReference type="SAM" id="MobiDB-lite"/>
    </source>
</evidence>
<reference evidence="2 3" key="1">
    <citation type="journal article" date="2013" name="ISME J.">
        <title>Metabolic model for the filamentous 'Candidatus Microthrix parvicella' based on genomic and metagenomic analyses.</title>
        <authorList>
            <person name="Jon McIlroy S."/>
            <person name="Kristiansen R."/>
            <person name="Albertsen M."/>
            <person name="Michael Karst S."/>
            <person name="Rossetti S."/>
            <person name="Lund Nielsen J."/>
            <person name="Tandoi V."/>
            <person name="James Seviour R."/>
            <person name="Nielsen P.H."/>
        </authorList>
    </citation>
    <scope>NUCLEOTIDE SEQUENCE [LARGE SCALE GENOMIC DNA]</scope>
    <source>
        <strain evidence="2 3">RN1</strain>
    </source>
</reference>
<dbReference type="STRING" id="1229780.BN381_40044"/>
<organism evidence="2 3">
    <name type="scientific">Candidatus Neomicrothrix parvicella RN1</name>
    <dbReference type="NCBI Taxonomy" id="1229780"/>
    <lineage>
        <taxon>Bacteria</taxon>
        <taxon>Bacillati</taxon>
        <taxon>Actinomycetota</taxon>
        <taxon>Acidimicrobiia</taxon>
        <taxon>Acidimicrobiales</taxon>
        <taxon>Microthrixaceae</taxon>
        <taxon>Candidatus Neomicrothrix</taxon>
    </lineage>
</organism>
<sequence length="71" mass="7444">MTNTFLPILLAKAALGALTQGGVIVNIPGVIAEQNLPGMAAAHRDRIGGPSHRRSDTQDVERAGSGGRRKR</sequence>
<dbReference type="EMBL" id="CANL01000034">
    <property type="protein sequence ID" value="CCM64430.1"/>
    <property type="molecule type" value="Genomic_DNA"/>
</dbReference>
<feature type="compositionally biased region" description="Basic and acidic residues" evidence="1">
    <location>
        <begin position="42"/>
        <end position="62"/>
    </location>
</feature>
<protein>
    <submittedName>
        <fullName evidence="2">Uncharacterized protein</fullName>
    </submittedName>
</protein>
<evidence type="ECO:0000313" key="3">
    <source>
        <dbReference type="Proteomes" id="UP000018291"/>
    </source>
</evidence>
<feature type="region of interest" description="Disordered" evidence="1">
    <location>
        <begin position="41"/>
        <end position="71"/>
    </location>
</feature>